<dbReference type="SUPFAM" id="SSF54427">
    <property type="entry name" value="NTF2-like"/>
    <property type="match status" value="1"/>
</dbReference>
<evidence type="ECO:0000313" key="2">
    <source>
        <dbReference type="EMBL" id="EAY27409.1"/>
    </source>
</evidence>
<gene>
    <name evidence="2" type="ORF">M23134_06810</name>
</gene>
<dbReference type="OrthoDB" id="980604at2"/>
<dbReference type="EMBL" id="AAWS01000023">
    <property type="protein sequence ID" value="EAY27409.1"/>
    <property type="molecule type" value="Genomic_DNA"/>
</dbReference>
<dbReference type="Proteomes" id="UP000004095">
    <property type="component" value="Unassembled WGS sequence"/>
</dbReference>
<sequence>MKNQLLNLSYLLGILMLSQLSFAQSNPPVSHHKDSLVALTKKYYQLNIKVFQTGSTLADIEAIFELFSPDFTYVHPKYGGVYTRKSLYNGYVNNQKKGNYNGREADVKVTKMIVGLNAVAVKRAFIIRDAKTGKLSEGERKMTLFEFKDGKISRIYEYW</sequence>
<organism evidence="2 3">
    <name type="scientific">Microscilla marina ATCC 23134</name>
    <dbReference type="NCBI Taxonomy" id="313606"/>
    <lineage>
        <taxon>Bacteria</taxon>
        <taxon>Pseudomonadati</taxon>
        <taxon>Bacteroidota</taxon>
        <taxon>Cytophagia</taxon>
        <taxon>Cytophagales</taxon>
        <taxon>Microscillaceae</taxon>
        <taxon>Microscilla</taxon>
    </lineage>
</organism>
<accession>A1ZQ00</accession>
<comment type="caution">
    <text evidence="2">The sequence shown here is derived from an EMBL/GenBank/DDBJ whole genome shotgun (WGS) entry which is preliminary data.</text>
</comment>
<dbReference type="eggNOG" id="COG3631">
    <property type="taxonomic scope" value="Bacteria"/>
</dbReference>
<evidence type="ECO:0000256" key="1">
    <source>
        <dbReference type="SAM" id="SignalP"/>
    </source>
</evidence>
<dbReference type="AlphaFoldDB" id="A1ZQ00"/>
<dbReference type="Gene3D" id="3.10.450.50">
    <property type="match status" value="1"/>
</dbReference>
<name>A1ZQ00_MICM2</name>
<feature type="chain" id="PRO_5002641787" description="SnoaL-like domain-containing protein" evidence="1">
    <location>
        <begin position="24"/>
        <end position="159"/>
    </location>
</feature>
<evidence type="ECO:0000313" key="3">
    <source>
        <dbReference type="Proteomes" id="UP000004095"/>
    </source>
</evidence>
<keyword evidence="1" id="KW-0732">Signal</keyword>
<evidence type="ECO:0008006" key="4">
    <source>
        <dbReference type="Google" id="ProtNLM"/>
    </source>
</evidence>
<protein>
    <recommendedName>
        <fullName evidence="4">SnoaL-like domain-containing protein</fullName>
    </recommendedName>
</protein>
<dbReference type="InterPro" id="IPR032710">
    <property type="entry name" value="NTF2-like_dom_sf"/>
</dbReference>
<reference evidence="2 3" key="1">
    <citation type="submission" date="2007-01" db="EMBL/GenBank/DDBJ databases">
        <authorList>
            <person name="Haygood M."/>
            <person name="Podell S."/>
            <person name="Anderson C."/>
            <person name="Hopkinson B."/>
            <person name="Roe K."/>
            <person name="Barbeau K."/>
            <person name="Gaasterland T."/>
            <person name="Ferriera S."/>
            <person name="Johnson J."/>
            <person name="Kravitz S."/>
            <person name="Beeson K."/>
            <person name="Sutton G."/>
            <person name="Rogers Y.-H."/>
            <person name="Friedman R."/>
            <person name="Frazier M."/>
            <person name="Venter J.C."/>
        </authorList>
    </citation>
    <scope>NUCLEOTIDE SEQUENCE [LARGE SCALE GENOMIC DNA]</scope>
    <source>
        <strain evidence="2 3">ATCC 23134</strain>
    </source>
</reference>
<proteinExistence type="predicted"/>
<keyword evidence="3" id="KW-1185">Reference proteome</keyword>
<dbReference type="RefSeq" id="WP_002699365.1">
    <property type="nucleotide sequence ID" value="NZ_AAWS01000023.1"/>
</dbReference>
<feature type="signal peptide" evidence="1">
    <location>
        <begin position="1"/>
        <end position="23"/>
    </location>
</feature>